<dbReference type="Proteomes" id="UP000011115">
    <property type="component" value="Unassembled WGS sequence"/>
</dbReference>
<dbReference type="NCBIfam" id="TIGR01640">
    <property type="entry name" value="F_box_assoc_1"/>
    <property type="match status" value="1"/>
</dbReference>
<dbReference type="InterPro" id="IPR017451">
    <property type="entry name" value="F-box-assoc_interact_dom"/>
</dbReference>
<reference evidence="3" key="1">
    <citation type="journal article" date="2011" name="Nature">
        <title>Genome sequence and analysis of the tuber crop potato.</title>
        <authorList>
            <consortium name="The Potato Genome Sequencing Consortium"/>
        </authorList>
    </citation>
    <scope>NUCLEOTIDE SEQUENCE [LARGE SCALE GENOMIC DNA]</scope>
    <source>
        <strain evidence="3">cv. DM1-3 516 R44</strain>
    </source>
</reference>
<dbReference type="PaxDb" id="4113-PGSC0003DMT400013193"/>
<feature type="domain" description="F-box associated beta-propeller type 1" evidence="1">
    <location>
        <begin position="72"/>
        <end position="270"/>
    </location>
</feature>
<keyword evidence="3" id="KW-1185">Reference proteome</keyword>
<dbReference type="HOGENOM" id="CLU_027176_1_2_1"/>
<evidence type="ECO:0000259" key="1">
    <source>
        <dbReference type="Pfam" id="PF07734"/>
    </source>
</evidence>
<dbReference type="PANTHER" id="PTHR31672">
    <property type="entry name" value="BNACNNG10540D PROTEIN"/>
    <property type="match status" value="1"/>
</dbReference>
<dbReference type="InParanoid" id="M1A2G4"/>
<dbReference type="AlphaFoldDB" id="M1A2G4"/>
<dbReference type="InterPro" id="IPR050796">
    <property type="entry name" value="SCF_F-box_component"/>
</dbReference>
<dbReference type="Gramene" id="PGSC0003DMT400013193">
    <property type="protein sequence ID" value="PGSC0003DMT400013193"/>
    <property type="gene ID" value="PGSC0003DMG400005153"/>
</dbReference>
<protein>
    <submittedName>
        <fullName evidence="2">Class S F-box protein</fullName>
    </submittedName>
</protein>
<dbReference type="PANTHER" id="PTHR31672:SF13">
    <property type="entry name" value="F-BOX PROTEIN CPR30-LIKE"/>
    <property type="match status" value="1"/>
</dbReference>
<proteinExistence type="predicted"/>
<dbReference type="FunCoup" id="M1A2G4">
    <property type="interactions" value="13"/>
</dbReference>
<dbReference type="SUPFAM" id="SSF50965">
    <property type="entry name" value="Galactose oxidase, central domain"/>
    <property type="match status" value="1"/>
</dbReference>
<sequence>MDDCVANFLEDIVKEILLSKNNPPQLLLYNTGNYGDRYDSRSLTLISEENPQTFKGMAYLLGSVIDLFLMFGVIDHVHSCALWNPATREVRLLHLPPPMINDRPVFGLGVDLLTNDYKVVCYLCENSAAVYSCSRDSWRIFKHRIPFFTGVKQTFGTAYSNGVYYWLLRGHHSYYTVLLFDFGSEMFEGIEGPHIHTYVFGLMLVDDSIAILSLNDLNMSDYAIWVMIQPGVWSKLVTFQCFPFIKSCYDSSLILATRTSRLISYNVRTNKLKDLAFQRSGLGNHAKASGCGVFYYNESLVTIKQRDDGELDH</sequence>
<reference evidence="2" key="2">
    <citation type="submission" date="2015-06" db="UniProtKB">
        <authorList>
            <consortium name="EnsemblPlants"/>
        </authorList>
    </citation>
    <scope>IDENTIFICATION</scope>
    <source>
        <strain evidence="2">DM1-3 516 R44</strain>
    </source>
</reference>
<dbReference type="STRING" id="4113.M1A2G4"/>
<organism evidence="2 3">
    <name type="scientific">Solanum tuberosum</name>
    <name type="common">Potato</name>
    <dbReference type="NCBI Taxonomy" id="4113"/>
    <lineage>
        <taxon>Eukaryota</taxon>
        <taxon>Viridiplantae</taxon>
        <taxon>Streptophyta</taxon>
        <taxon>Embryophyta</taxon>
        <taxon>Tracheophyta</taxon>
        <taxon>Spermatophyta</taxon>
        <taxon>Magnoliopsida</taxon>
        <taxon>eudicotyledons</taxon>
        <taxon>Gunneridae</taxon>
        <taxon>Pentapetalae</taxon>
        <taxon>asterids</taxon>
        <taxon>lamiids</taxon>
        <taxon>Solanales</taxon>
        <taxon>Solanaceae</taxon>
        <taxon>Solanoideae</taxon>
        <taxon>Solaneae</taxon>
        <taxon>Solanum</taxon>
    </lineage>
</organism>
<accession>M1A2G4</accession>
<dbReference type="eggNOG" id="ENOG502R5IS">
    <property type="taxonomic scope" value="Eukaryota"/>
</dbReference>
<dbReference type="InterPro" id="IPR006527">
    <property type="entry name" value="F-box-assoc_dom_typ1"/>
</dbReference>
<evidence type="ECO:0000313" key="3">
    <source>
        <dbReference type="Proteomes" id="UP000011115"/>
    </source>
</evidence>
<dbReference type="EnsemblPlants" id="PGSC0003DMT400013193">
    <property type="protein sequence ID" value="PGSC0003DMT400013193"/>
    <property type="gene ID" value="PGSC0003DMG400005153"/>
</dbReference>
<dbReference type="Pfam" id="PF07734">
    <property type="entry name" value="FBA_1"/>
    <property type="match status" value="1"/>
</dbReference>
<evidence type="ECO:0000313" key="2">
    <source>
        <dbReference type="EnsemblPlants" id="PGSC0003DMT400013193"/>
    </source>
</evidence>
<dbReference type="InterPro" id="IPR011043">
    <property type="entry name" value="Gal_Oxase/kelch_b-propeller"/>
</dbReference>
<name>M1A2G4_SOLTU</name>